<dbReference type="PROSITE" id="PS50262">
    <property type="entry name" value="G_PROTEIN_RECEP_F1_2"/>
    <property type="match status" value="1"/>
</dbReference>
<evidence type="ECO:0000256" key="4">
    <source>
        <dbReference type="ARBA" id="ARBA00023040"/>
    </source>
</evidence>
<evidence type="ECO:0000256" key="1">
    <source>
        <dbReference type="ARBA" id="ARBA00004141"/>
    </source>
</evidence>
<evidence type="ECO:0000256" key="9">
    <source>
        <dbReference type="SAM" id="MobiDB-lite"/>
    </source>
</evidence>
<dbReference type="Proteomes" id="UP001163046">
    <property type="component" value="Unassembled WGS sequence"/>
</dbReference>
<feature type="transmembrane region" description="Helical" evidence="10">
    <location>
        <begin position="165"/>
        <end position="186"/>
    </location>
</feature>
<gene>
    <name evidence="12" type="ORF">OS493_017839</name>
</gene>
<dbReference type="PANTHER" id="PTHR45695">
    <property type="entry name" value="LEUCOKININ RECEPTOR-RELATED"/>
    <property type="match status" value="1"/>
</dbReference>
<dbReference type="Gene3D" id="1.20.1070.10">
    <property type="entry name" value="Rhodopsin 7-helix transmembrane proteins"/>
    <property type="match status" value="1"/>
</dbReference>
<evidence type="ECO:0000313" key="13">
    <source>
        <dbReference type="Proteomes" id="UP001163046"/>
    </source>
</evidence>
<feature type="transmembrane region" description="Helical" evidence="10">
    <location>
        <begin position="211"/>
        <end position="233"/>
    </location>
</feature>
<feature type="domain" description="G-protein coupled receptors family 1 profile" evidence="11">
    <location>
        <begin position="68"/>
        <end position="331"/>
    </location>
</feature>
<dbReference type="PROSITE" id="PS00237">
    <property type="entry name" value="G_PROTEIN_RECEP_F1_1"/>
    <property type="match status" value="1"/>
</dbReference>
<dbReference type="SUPFAM" id="SSF81321">
    <property type="entry name" value="Family A G protein-coupled receptor-like"/>
    <property type="match status" value="1"/>
</dbReference>
<evidence type="ECO:0000256" key="3">
    <source>
        <dbReference type="ARBA" id="ARBA00022989"/>
    </source>
</evidence>
<evidence type="ECO:0000256" key="8">
    <source>
        <dbReference type="RuleBase" id="RU000688"/>
    </source>
</evidence>
<dbReference type="GO" id="GO:0004930">
    <property type="term" value="F:G protein-coupled receptor activity"/>
    <property type="evidence" value="ECO:0007669"/>
    <property type="project" value="UniProtKB-KW"/>
</dbReference>
<dbReference type="PANTHER" id="PTHR45695:SF9">
    <property type="entry name" value="LEUCOKININ RECEPTOR"/>
    <property type="match status" value="1"/>
</dbReference>
<dbReference type="FunFam" id="1.20.1070.10:FF:000291">
    <property type="entry name" value="Predicted protein"/>
    <property type="match status" value="1"/>
</dbReference>
<keyword evidence="6 8" id="KW-0675">Receptor</keyword>
<name>A0A9X0CSH4_9CNID</name>
<comment type="similarity">
    <text evidence="8">Belongs to the G-protein coupled receptor 1 family.</text>
</comment>
<feature type="transmembrane region" description="Helical" evidence="10">
    <location>
        <begin position="51"/>
        <end position="76"/>
    </location>
</feature>
<dbReference type="Pfam" id="PF00001">
    <property type="entry name" value="7tm_1"/>
    <property type="match status" value="1"/>
</dbReference>
<dbReference type="PRINTS" id="PR00237">
    <property type="entry name" value="GPCRRHODOPSN"/>
</dbReference>
<feature type="transmembrane region" description="Helical" evidence="10">
    <location>
        <begin position="88"/>
        <end position="106"/>
    </location>
</feature>
<organism evidence="12 13">
    <name type="scientific">Desmophyllum pertusum</name>
    <dbReference type="NCBI Taxonomy" id="174260"/>
    <lineage>
        <taxon>Eukaryota</taxon>
        <taxon>Metazoa</taxon>
        <taxon>Cnidaria</taxon>
        <taxon>Anthozoa</taxon>
        <taxon>Hexacorallia</taxon>
        <taxon>Scleractinia</taxon>
        <taxon>Caryophylliina</taxon>
        <taxon>Caryophylliidae</taxon>
        <taxon>Desmophyllum</taxon>
    </lineage>
</organism>
<dbReference type="GO" id="GO:0005886">
    <property type="term" value="C:plasma membrane"/>
    <property type="evidence" value="ECO:0007669"/>
    <property type="project" value="TreeGrafter"/>
</dbReference>
<protein>
    <recommendedName>
        <fullName evidence="11">G-protein coupled receptors family 1 profile domain-containing protein</fullName>
    </recommendedName>
</protein>
<dbReference type="InterPro" id="IPR000276">
    <property type="entry name" value="GPCR_Rhodpsn"/>
</dbReference>
<dbReference type="OrthoDB" id="10053194at2759"/>
<keyword evidence="3 10" id="KW-1133">Transmembrane helix</keyword>
<comment type="subcellular location">
    <subcellularLocation>
        <location evidence="1">Membrane</location>
        <topology evidence="1">Multi-pass membrane protein</topology>
    </subcellularLocation>
</comment>
<feature type="compositionally biased region" description="Basic residues" evidence="9">
    <location>
        <begin position="381"/>
        <end position="390"/>
    </location>
</feature>
<keyword evidence="2 8" id="KW-0812">Transmembrane</keyword>
<evidence type="ECO:0000256" key="5">
    <source>
        <dbReference type="ARBA" id="ARBA00023136"/>
    </source>
</evidence>
<reference evidence="12" key="1">
    <citation type="submission" date="2023-01" db="EMBL/GenBank/DDBJ databases">
        <title>Genome assembly of the deep-sea coral Lophelia pertusa.</title>
        <authorList>
            <person name="Herrera S."/>
            <person name="Cordes E."/>
        </authorList>
    </citation>
    <scope>NUCLEOTIDE SEQUENCE</scope>
    <source>
        <strain evidence="12">USNM1676648</strain>
        <tissue evidence="12">Polyp</tissue>
    </source>
</reference>
<feature type="transmembrane region" description="Helical" evidence="10">
    <location>
        <begin position="126"/>
        <end position="144"/>
    </location>
</feature>
<dbReference type="CDD" id="cd00637">
    <property type="entry name" value="7tm_classA_rhodopsin-like"/>
    <property type="match status" value="1"/>
</dbReference>
<evidence type="ECO:0000256" key="7">
    <source>
        <dbReference type="ARBA" id="ARBA00023224"/>
    </source>
</evidence>
<accession>A0A9X0CSH4</accession>
<feature type="transmembrane region" description="Helical" evidence="10">
    <location>
        <begin position="272"/>
        <end position="296"/>
    </location>
</feature>
<dbReference type="AlphaFoldDB" id="A0A9X0CSH4"/>
<evidence type="ECO:0000256" key="2">
    <source>
        <dbReference type="ARBA" id="ARBA00022692"/>
    </source>
</evidence>
<dbReference type="EMBL" id="MU826835">
    <property type="protein sequence ID" value="KAJ7372568.1"/>
    <property type="molecule type" value="Genomic_DNA"/>
</dbReference>
<feature type="region of interest" description="Disordered" evidence="9">
    <location>
        <begin position="363"/>
        <end position="390"/>
    </location>
</feature>
<proteinExistence type="inferred from homology"/>
<keyword evidence="13" id="KW-1185">Reference proteome</keyword>
<evidence type="ECO:0000256" key="6">
    <source>
        <dbReference type="ARBA" id="ARBA00023170"/>
    </source>
</evidence>
<keyword evidence="7 8" id="KW-0807">Transducer</keyword>
<evidence type="ECO:0000313" key="12">
    <source>
        <dbReference type="EMBL" id="KAJ7372568.1"/>
    </source>
</evidence>
<keyword evidence="5 10" id="KW-0472">Membrane</keyword>
<evidence type="ECO:0000256" key="10">
    <source>
        <dbReference type="SAM" id="Phobius"/>
    </source>
</evidence>
<feature type="transmembrane region" description="Helical" evidence="10">
    <location>
        <begin position="308"/>
        <end position="334"/>
    </location>
</feature>
<keyword evidence="4 8" id="KW-0297">G-protein coupled receptor</keyword>
<dbReference type="InterPro" id="IPR017452">
    <property type="entry name" value="GPCR_Rhodpsn_7TM"/>
</dbReference>
<comment type="caution">
    <text evidence="12">The sequence shown here is derived from an EMBL/GenBank/DDBJ whole genome shotgun (WGS) entry which is preliminary data.</text>
</comment>
<evidence type="ECO:0000259" key="11">
    <source>
        <dbReference type="PROSITE" id="PS50262"/>
    </source>
</evidence>
<sequence>MNSRNFTARSGNTSAIFAENVSSVTGSLTANLTAPSLTNKSVSEEGFDQLAIIQLMCFPIITAAGLIGNTLICLAVFKRRRLRITDVFILNLATTDLATCVISIPFDFAEILAKQWPFGNVLCKTVYPLQTILMAVSVYTLLFMSWERHRSVMPPLKPKIKAKRALAIVFFLWIASISLVGPYIAILRVETHDGKLQCTENWPRPYWHPKVFTMAVFIALYVLPLFVITANYIRISQKLWRDIQRMHKAIGEKKRNSKKPLMQARAQRNMRIVRIFIIVVIAFSLCMLPNHIIWIWHDFGTGSDNPQYFYTIRVFCFILVYSNSAINPFIFVFLHRRYCKGIFVTCSALKSFAFSCLKSAEKTSDQENNNNNNRNCETVPRRQKKFTKKTQTKSRTPCTVQIAAASPHNVYTARKEFWNNYWRRELIPKYETRRDRVAYRSVRNNFRQFRDAEDVNETNNLNIAPQATRKVRVNFGEVVHIDEQRFLQESVM</sequence>